<keyword evidence="1" id="KW-1133">Transmembrane helix</keyword>
<keyword evidence="1" id="KW-0472">Membrane</keyword>
<evidence type="ECO:0000256" key="1">
    <source>
        <dbReference type="SAM" id="Phobius"/>
    </source>
</evidence>
<accession>A0A0D0B9G9</accession>
<evidence type="ECO:0000313" key="2">
    <source>
        <dbReference type="EMBL" id="KIK60290.1"/>
    </source>
</evidence>
<organism evidence="2 3">
    <name type="scientific">Collybiopsis luxurians FD-317 M1</name>
    <dbReference type="NCBI Taxonomy" id="944289"/>
    <lineage>
        <taxon>Eukaryota</taxon>
        <taxon>Fungi</taxon>
        <taxon>Dikarya</taxon>
        <taxon>Basidiomycota</taxon>
        <taxon>Agaricomycotina</taxon>
        <taxon>Agaricomycetes</taxon>
        <taxon>Agaricomycetidae</taxon>
        <taxon>Agaricales</taxon>
        <taxon>Marasmiineae</taxon>
        <taxon>Omphalotaceae</taxon>
        <taxon>Collybiopsis</taxon>
        <taxon>Collybiopsis luxurians</taxon>
    </lineage>
</organism>
<evidence type="ECO:0000313" key="3">
    <source>
        <dbReference type="Proteomes" id="UP000053593"/>
    </source>
</evidence>
<dbReference type="AlphaFoldDB" id="A0A0D0B9G9"/>
<keyword evidence="1" id="KW-0812">Transmembrane</keyword>
<sequence>MTFLFLFSIFFFCSPFQVSWLMSIMRGFNFPHGFYFFLLGAFTSICISSVHTFFLCIYTCFIVYRCSYMLNLLRRTNPCASSFPSRFWIPAHRFLSYYSSRCIPFLFLSTPPPHTLSSIWARHSLGRPTCTSLPFLANSIVRLVSLPGYLALIS</sequence>
<proteinExistence type="predicted"/>
<feature type="transmembrane region" description="Helical" evidence="1">
    <location>
        <begin position="34"/>
        <end position="64"/>
    </location>
</feature>
<dbReference type="Proteomes" id="UP000053593">
    <property type="component" value="Unassembled WGS sequence"/>
</dbReference>
<gene>
    <name evidence="2" type="ORF">GYMLUDRAFT_601321</name>
</gene>
<reference evidence="2 3" key="1">
    <citation type="submission" date="2014-04" db="EMBL/GenBank/DDBJ databases">
        <title>Evolutionary Origins and Diversification of the Mycorrhizal Mutualists.</title>
        <authorList>
            <consortium name="DOE Joint Genome Institute"/>
            <consortium name="Mycorrhizal Genomics Consortium"/>
            <person name="Kohler A."/>
            <person name="Kuo A."/>
            <person name="Nagy L.G."/>
            <person name="Floudas D."/>
            <person name="Copeland A."/>
            <person name="Barry K.W."/>
            <person name="Cichocki N."/>
            <person name="Veneault-Fourrey C."/>
            <person name="LaButti K."/>
            <person name="Lindquist E.A."/>
            <person name="Lipzen A."/>
            <person name="Lundell T."/>
            <person name="Morin E."/>
            <person name="Murat C."/>
            <person name="Riley R."/>
            <person name="Ohm R."/>
            <person name="Sun H."/>
            <person name="Tunlid A."/>
            <person name="Henrissat B."/>
            <person name="Grigoriev I.V."/>
            <person name="Hibbett D.S."/>
            <person name="Martin F."/>
        </authorList>
    </citation>
    <scope>NUCLEOTIDE SEQUENCE [LARGE SCALE GENOMIC DNA]</scope>
    <source>
        <strain evidence="2 3">FD-317 M1</strain>
    </source>
</reference>
<name>A0A0D0B9G9_9AGAR</name>
<keyword evidence="3" id="KW-1185">Reference proteome</keyword>
<dbReference type="EMBL" id="KN834775">
    <property type="protein sequence ID" value="KIK60290.1"/>
    <property type="molecule type" value="Genomic_DNA"/>
</dbReference>
<dbReference type="HOGENOM" id="CLU_1704429_0_0_1"/>
<protein>
    <submittedName>
        <fullName evidence="2">Uncharacterized protein</fullName>
    </submittedName>
</protein>